<dbReference type="NCBIfam" id="TIGR01927">
    <property type="entry name" value="menC_gam_Gplu"/>
    <property type="match status" value="1"/>
</dbReference>
<proteinExistence type="predicted"/>
<keyword evidence="1" id="KW-0479">Metal-binding</keyword>
<evidence type="ECO:0000259" key="2">
    <source>
        <dbReference type="SMART" id="SM00922"/>
    </source>
</evidence>
<dbReference type="SUPFAM" id="SSF54826">
    <property type="entry name" value="Enolase N-terminal domain-like"/>
    <property type="match status" value="1"/>
</dbReference>
<dbReference type="SFLD" id="SFLDG00180">
    <property type="entry name" value="muconate_cycloisomerase"/>
    <property type="match status" value="1"/>
</dbReference>
<dbReference type="GO" id="GO:0009063">
    <property type="term" value="P:amino acid catabolic process"/>
    <property type="evidence" value="ECO:0007669"/>
    <property type="project" value="InterPro"/>
</dbReference>
<dbReference type="Gene3D" id="3.30.390.10">
    <property type="entry name" value="Enolase-like, N-terminal domain"/>
    <property type="match status" value="1"/>
</dbReference>
<dbReference type="SUPFAM" id="SSF51604">
    <property type="entry name" value="Enolase C-terminal domain-like"/>
    <property type="match status" value="1"/>
</dbReference>
<dbReference type="Pfam" id="PF13378">
    <property type="entry name" value="MR_MLE_C"/>
    <property type="match status" value="1"/>
</dbReference>
<accession>A0A382CC62</accession>
<dbReference type="CDD" id="cd03320">
    <property type="entry name" value="OSBS"/>
    <property type="match status" value="1"/>
</dbReference>
<dbReference type="InterPro" id="IPR036849">
    <property type="entry name" value="Enolase-like_C_sf"/>
</dbReference>
<dbReference type="PROSITE" id="PS00909">
    <property type="entry name" value="MR_MLE_2"/>
    <property type="match status" value="1"/>
</dbReference>
<organism evidence="3">
    <name type="scientific">marine metagenome</name>
    <dbReference type="NCBI Taxonomy" id="408172"/>
    <lineage>
        <taxon>unclassified sequences</taxon>
        <taxon>metagenomes</taxon>
        <taxon>ecological metagenomes</taxon>
    </lineage>
</organism>
<name>A0A382CC62_9ZZZZ</name>
<dbReference type="GO" id="GO:0003824">
    <property type="term" value="F:catalytic activity"/>
    <property type="evidence" value="ECO:0007669"/>
    <property type="project" value="UniProtKB-ARBA"/>
</dbReference>
<dbReference type="EMBL" id="UINC01033741">
    <property type="protein sequence ID" value="SVB23484.1"/>
    <property type="molecule type" value="Genomic_DNA"/>
</dbReference>
<dbReference type="InterPro" id="IPR018110">
    <property type="entry name" value="Mandel_Rmase/mucon_lact_enz_CS"/>
</dbReference>
<feature type="domain" description="Mandelate racemase/muconate lactonizing enzyme C-terminal" evidence="2">
    <location>
        <begin position="123"/>
        <end position="218"/>
    </location>
</feature>
<dbReference type="InterPro" id="IPR029065">
    <property type="entry name" value="Enolase_C-like"/>
</dbReference>
<reference evidence="3" key="1">
    <citation type="submission" date="2018-05" db="EMBL/GenBank/DDBJ databases">
        <authorList>
            <person name="Lanie J.A."/>
            <person name="Ng W.-L."/>
            <person name="Kazmierczak K.M."/>
            <person name="Andrzejewski T.M."/>
            <person name="Davidsen T.M."/>
            <person name="Wayne K.J."/>
            <person name="Tettelin H."/>
            <person name="Glass J.I."/>
            <person name="Rusch D."/>
            <person name="Podicherti R."/>
            <person name="Tsui H.-C.T."/>
            <person name="Winkler M.E."/>
        </authorList>
    </citation>
    <scope>NUCLEOTIDE SEQUENCE</scope>
</reference>
<dbReference type="AlphaFoldDB" id="A0A382CC62"/>
<dbReference type="SMART" id="SM00922">
    <property type="entry name" value="MR_MLE"/>
    <property type="match status" value="1"/>
</dbReference>
<sequence length="334" mass="37411">VTPYSIPFLKPWQTAGKTYTHREGIWLKVQWQGFIGSGEAAPLLNFSRENLKEIHYALEGFYKAIEGENYDFEELQLLIEVHTQDLPSARFALETAVFDSLAQESNKSLAEYLNPHYKSQIAVNGIAGLHQPSDGFNVIKVKVGFRNLFDEIENMEYLTQAYGETVQFRLDLNAALDLPRAIRFCKEMEKFSIDYIEQPLPEDNLEDLAELRYHTTIPIAVDESLTDYPSAEKLIEMQAADVFIIKPMISGGFTECRKIIKLAKSENIRSVITTSLETSIGRAACLHLAAANEIIEPCGLATDVLLIEDCSKIPIKDGIASISKMHGLGIALHV</sequence>
<evidence type="ECO:0000256" key="1">
    <source>
        <dbReference type="ARBA" id="ARBA00022723"/>
    </source>
</evidence>
<feature type="non-terminal residue" evidence="3">
    <location>
        <position position="1"/>
    </location>
</feature>
<dbReference type="InterPro" id="IPR029017">
    <property type="entry name" value="Enolase-like_N"/>
</dbReference>
<dbReference type="PANTHER" id="PTHR48073">
    <property type="entry name" value="O-SUCCINYLBENZOATE SYNTHASE-RELATED"/>
    <property type="match status" value="1"/>
</dbReference>
<dbReference type="Gene3D" id="3.20.20.120">
    <property type="entry name" value="Enolase-like C-terminal domain"/>
    <property type="match status" value="1"/>
</dbReference>
<dbReference type="PANTHER" id="PTHR48073:SF2">
    <property type="entry name" value="O-SUCCINYLBENZOATE SYNTHASE"/>
    <property type="match status" value="1"/>
</dbReference>
<gene>
    <name evidence="3" type="ORF">METZ01_LOCUS176338</name>
</gene>
<protein>
    <recommendedName>
        <fullName evidence="2">Mandelate racemase/muconate lactonizing enzyme C-terminal domain-containing protein</fullName>
    </recommendedName>
</protein>
<evidence type="ECO:0000313" key="3">
    <source>
        <dbReference type="EMBL" id="SVB23484.1"/>
    </source>
</evidence>
<dbReference type="GO" id="GO:0046872">
    <property type="term" value="F:metal ion binding"/>
    <property type="evidence" value="ECO:0007669"/>
    <property type="project" value="UniProtKB-KW"/>
</dbReference>
<dbReference type="SFLD" id="SFLDS00001">
    <property type="entry name" value="Enolase"/>
    <property type="match status" value="1"/>
</dbReference>
<dbReference type="InterPro" id="IPR013342">
    <property type="entry name" value="Mandelate_racemase_C"/>
</dbReference>
<dbReference type="SFLD" id="SFLDF00009">
    <property type="entry name" value="o-succinylbenzoate_synthase"/>
    <property type="match status" value="1"/>
</dbReference>